<reference evidence="2" key="1">
    <citation type="submission" date="2021-03" db="EMBL/GenBank/DDBJ databases">
        <authorList>
            <person name="Kanchanasin P."/>
            <person name="Saeng-In P."/>
            <person name="Phongsopitanun W."/>
            <person name="Yuki M."/>
            <person name="Kudo T."/>
            <person name="Ohkuma M."/>
            <person name="Tanasupawat S."/>
        </authorList>
    </citation>
    <scope>NUCLEOTIDE SEQUENCE</scope>
    <source>
        <strain evidence="2">GKU 128</strain>
    </source>
</reference>
<feature type="transmembrane region" description="Helical" evidence="1">
    <location>
        <begin position="247"/>
        <end position="267"/>
    </location>
</feature>
<evidence type="ECO:0000256" key="1">
    <source>
        <dbReference type="SAM" id="Phobius"/>
    </source>
</evidence>
<feature type="transmembrane region" description="Helical" evidence="1">
    <location>
        <begin position="147"/>
        <end position="170"/>
    </location>
</feature>
<feature type="transmembrane region" description="Helical" evidence="1">
    <location>
        <begin position="323"/>
        <end position="342"/>
    </location>
</feature>
<sequence>MDDAVRLRPLSLVKEGDEILVGDPATGTFVAMPEVGGVVIEALRRGASAAEAAREAEDFAGEPVDIPEFVETLRELGFLETEVVEREAEARRSAPIQARGWLRGVRPELARPLFGRVAWTFYALCVVVDVVMIAWSPSLWPRPGRDAFVFDDIGLSILALYPFALAVMAVHECWHWLAARAAGVPARFGVDRRVVFLVFETDLSQLWTLPRRRRLGPLLAGMAIDSVVLCCVLVVRQNAGGGELDALMAAWAFFLVSQLAWQCMVFLRTDLYAVLVTLTGCRNLWRVKTLMLRSTFGRLNAAETEELNAAAAADLRVGRWFRWLWVAGFLVVAAWVVAFPLPTIPPVFHWAVDGLSGSPGGWTFWSALGGSLVFFGPWVFVLALASLDLLRHDRLRTGTAFERRSP</sequence>
<feature type="transmembrane region" description="Helical" evidence="1">
    <location>
        <begin position="362"/>
        <end position="387"/>
    </location>
</feature>
<protein>
    <recommendedName>
        <fullName evidence="4">PqqD family protein</fullName>
    </recommendedName>
</protein>
<keyword evidence="3" id="KW-1185">Reference proteome</keyword>
<proteinExistence type="predicted"/>
<gene>
    <name evidence="2" type="ORF">J4573_09050</name>
</gene>
<evidence type="ECO:0000313" key="2">
    <source>
        <dbReference type="EMBL" id="MBO2447230.1"/>
    </source>
</evidence>
<name>A0A939P7S0_9ACTN</name>
<keyword evidence="1" id="KW-0472">Membrane</keyword>
<feature type="transmembrane region" description="Helical" evidence="1">
    <location>
        <begin position="113"/>
        <end position="135"/>
    </location>
</feature>
<organism evidence="2 3">
    <name type="scientific">Actinomadura barringtoniae</name>
    <dbReference type="NCBI Taxonomy" id="1427535"/>
    <lineage>
        <taxon>Bacteria</taxon>
        <taxon>Bacillati</taxon>
        <taxon>Actinomycetota</taxon>
        <taxon>Actinomycetes</taxon>
        <taxon>Streptosporangiales</taxon>
        <taxon>Thermomonosporaceae</taxon>
        <taxon>Actinomadura</taxon>
    </lineage>
</organism>
<dbReference type="Proteomes" id="UP000669179">
    <property type="component" value="Unassembled WGS sequence"/>
</dbReference>
<dbReference type="AlphaFoldDB" id="A0A939P7S0"/>
<comment type="caution">
    <text evidence="2">The sequence shown here is derived from an EMBL/GenBank/DDBJ whole genome shotgun (WGS) entry which is preliminary data.</text>
</comment>
<evidence type="ECO:0000313" key="3">
    <source>
        <dbReference type="Proteomes" id="UP000669179"/>
    </source>
</evidence>
<keyword evidence="1" id="KW-0812">Transmembrane</keyword>
<dbReference type="EMBL" id="JAGEOJ010000003">
    <property type="protein sequence ID" value="MBO2447230.1"/>
    <property type="molecule type" value="Genomic_DNA"/>
</dbReference>
<accession>A0A939P7S0</accession>
<dbReference type="RefSeq" id="WP_208254824.1">
    <property type="nucleotide sequence ID" value="NZ_JAGEOJ010000003.1"/>
</dbReference>
<keyword evidence="1" id="KW-1133">Transmembrane helix</keyword>
<feature type="transmembrane region" description="Helical" evidence="1">
    <location>
        <begin position="215"/>
        <end position="235"/>
    </location>
</feature>
<evidence type="ECO:0008006" key="4">
    <source>
        <dbReference type="Google" id="ProtNLM"/>
    </source>
</evidence>